<feature type="domain" description="DUF1595" evidence="5">
    <location>
        <begin position="390"/>
        <end position="449"/>
    </location>
</feature>
<feature type="chain" id="PRO_5022699022" description="DUF1592 domain-containing protein" evidence="1">
    <location>
        <begin position="28"/>
        <end position="568"/>
    </location>
</feature>
<evidence type="ECO:0000256" key="1">
    <source>
        <dbReference type="SAM" id="SignalP"/>
    </source>
</evidence>
<evidence type="ECO:0000259" key="4">
    <source>
        <dbReference type="Pfam" id="PF07635"/>
    </source>
</evidence>
<feature type="domain" description="DUF1592" evidence="3">
    <location>
        <begin position="458"/>
        <end position="568"/>
    </location>
</feature>
<dbReference type="InterPro" id="IPR013036">
    <property type="entry name" value="DUF1587"/>
</dbReference>
<dbReference type="Pfam" id="PF07637">
    <property type="entry name" value="PSD5"/>
    <property type="match status" value="1"/>
</dbReference>
<gene>
    <name evidence="6" type="ORF">E3A20_04290</name>
</gene>
<evidence type="ECO:0000313" key="7">
    <source>
        <dbReference type="Proteomes" id="UP000321083"/>
    </source>
</evidence>
<protein>
    <recommendedName>
        <fullName evidence="8">DUF1592 domain-containing protein</fullName>
    </recommendedName>
</protein>
<keyword evidence="1" id="KW-0732">Signal</keyword>
<dbReference type="Proteomes" id="UP000321083">
    <property type="component" value="Unassembled WGS sequence"/>
</dbReference>
<dbReference type="InterPro" id="IPR013043">
    <property type="entry name" value="DUF1595"/>
</dbReference>
<evidence type="ECO:0000259" key="5">
    <source>
        <dbReference type="Pfam" id="PF07637"/>
    </source>
</evidence>
<reference evidence="6 7" key="1">
    <citation type="submission" date="2019-08" db="EMBL/GenBank/DDBJ databases">
        <title>100 year-old enigma solved: identification of Planctomyces bekefii, the type genus and species of the phylum Planctomycetes.</title>
        <authorList>
            <person name="Svetlana D.N."/>
            <person name="Overmann J."/>
        </authorList>
    </citation>
    <scope>NUCLEOTIDE SEQUENCE [LARGE SCALE GENOMIC DNA]</scope>
    <source>
        <strain evidence="6">Phe10_nw2017</strain>
    </source>
</reference>
<evidence type="ECO:0000259" key="2">
    <source>
        <dbReference type="Pfam" id="PF07626"/>
    </source>
</evidence>
<evidence type="ECO:0000259" key="3">
    <source>
        <dbReference type="Pfam" id="PF07631"/>
    </source>
</evidence>
<dbReference type="Pfam" id="PF07631">
    <property type="entry name" value="PSD4"/>
    <property type="match status" value="1"/>
</dbReference>
<organism evidence="6 7">
    <name type="scientific">Planctomyces bekefii</name>
    <dbReference type="NCBI Taxonomy" id="1653850"/>
    <lineage>
        <taxon>Bacteria</taxon>
        <taxon>Pseudomonadati</taxon>
        <taxon>Planctomycetota</taxon>
        <taxon>Planctomycetia</taxon>
        <taxon>Planctomycetales</taxon>
        <taxon>Planctomycetaceae</taxon>
        <taxon>Planctomyces</taxon>
    </lineage>
</organism>
<dbReference type="InterPro" id="IPR036909">
    <property type="entry name" value="Cyt_c-like_dom_sf"/>
</dbReference>
<feature type="signal peptide" evidence="1">
    <location>
        <begin position="1"/>
        <end position="27"/>
    </location>
</feature>
<evidence type="ECO:0008006" key="8">
    <source>
        <dbReference type="Google" id="ProtNLM"/>
    </source>
</evidence>
<dbReference type="GO" id="GO:0020037">
    <property type="term" value="F:heme binding"/>
    <property type="evidence" value="ECO:0007669"/>
    <property type="project" value="InterPro"/>
</dbReference>
<dbReference type="EMBL" id="SRHE01000050">
    <property type="protein sequence ID" value="TWW11750.1"/>
    <property type="molecule type" value="Genomic_DNA"/>
</dbReference>
<feature type="domain" description="Cytochrome C Planctomycete-type" evidence="4">
    <location>
        <begin position="45"/>
        <end position="93"/>
    </location>
</feature>
<name>A0A5C6MAB4_9PLAN</name>
<dbReference type="Pfam" id="PF07626">
    <property type="entry name" value="PSD3"/>
    <property type="match status" value="1"/>
</dbReference>
<dbReference type="InterPro" id="IPR013042">
    <property type="entry name" value="DUF1592"/>
</dbReference>
<reference evidence="6 7" key="2">
    <citation type="submission" date="2019-08" db="EMBL/GenBank/DDBJ databases">
        <authorList>
            <person name="Henke P."/>
        </authorList>
    </citation>
    <scope>NUCLEOTIDE SEQUENCE [LARGE SCALE GENOMIC DNA]</scope>
    <source>
        <strain evidence="6">Phe10_nw2017</strain>
    </source>
</reference>
<dbReference type="GO" id="GO:0009055">
    <property type="term" value="F:electron transfer activity"/>
    <property type="evidence" value="ECO:0007669"/>
    <property type="project" value="InterPro"/>
</dbReference>
<comment type="caution">
    <text evidence="6">The sequence shown here is derived from an EMBL/GenBank/DDBJ whole genome shotgun (WGS) entry which is preliminary data.</text>
</comment>
<dbReference type="SUPFAM" id="SSF46626">
    <property type="entry name" value="Cytochrome c"/>
    <property type="match status" value="1"/>
</dbReference>
<keyword evidence="7" id="KW-1185">Reference proteome</keyword>
<sequence>MSRKLLRQRILLVPAIIVAIRAAAACADEGSAWQAAVAPILQQHCYRCHGPLKQESRVRLDTLSGDLLNDRAAAEMWHEVLNVLNQAEMPPADQPQLTAAELETLTTQIRRQLQAADEANRATAGRVVMRRLNRVEYQNSMQDLIGIDMDYAGDLPPDGISADGFTNNGQSLQMSAIQLEYYLANARRALGRAIVLGEAPRVTRQEWVESNLDDWLGKAVRANRLQRSQEFLATMKEDYPEVGEFLIRVTVAAEIQAGQGFPLLEVSLGYRPDTELLMREFELIELTTTEEQTFEFRGRLEEFPLPVRGQGKYPGLVVRVRNRFDDLSQRPAEQKVDDKRSYPHEPALATIVIRRVEFVGPLFDQWPPETHRRILFESPLRAGSEAAYSAEVLRRFMSRAWRRPVQESELQSIMAFLTAVRPEFPSYEEAMIEALSLVLIRPEFLYLVEPGGDEKRPIDNWELASRMSYFLWSTMPDQELLDLAAAGRLSDRRVRSEQVQRMLNHPESGRFVEQFAEQWLKLKNMDSVAVQRELYPDFDERLRADMRGETIAYLRHLIEENHTVDKLL</sequence>
<evidence type="ECO:0000313" key="6">
    <source>
        <dbReference type="EMBL" id="TWW11750.1"/>
    </source>
</evidence>
<accession>A0A5C6MAB4</accession>
<proteinExistence type="predicted"/>
<dbReference type="InterPro" id="IPR011429">
    <property type="entry name" value="Cyt_c_Planctomycete-type"/>
</dbReference>
<feature type="non-terminal residue" evidence="6">
    <location>
        <position position="568"/>
    </location>
</feature>
<dbReference type="Pfam" id="PF07635">
    <property type="entry name" value="PSCyt1"/>
    <property type="match status" value="1"/>
</dbReference>
<feature type="domain" description="DUF1587" evidence="2">
    <location>
        <begin position="130"/>
        <end position="194"/>
    </location>
</feature>
<dbReference type="AlphaFoldDB" id="A0A5C6MAB4"/>